<evidence type="ECO:0000313" key="2">
    <source>
        <dbReference type="Proteomes" id="UP000599074"/>
    </source>
</evidence>
<keyword evidence="2" id="KW-1185">Reference proteome</keyword>
<gene>
    <name evidence="1" type="ORF">Pme01_03920</name>
</gene>
<accession>A0A8J3WY07</accession>
<dbReference type="Proteomes" id="UP000599074">
    <property type="component" value="Unassembled WGS sequence"/>
</dbReference>
<dbReference type="EMBL" id="BOON01000003">
    <property type="protein sequence ID" value="GII20795.1"/>
    <property type="molecule type" value="Genomic_DNA"/>
</dbReference>
<comment type="caution">
    <text evidence="1">The sequence shown here is derived from an EMBL/GenBank/DDBJ whole genome shotgun (WGS) entry which is preliminary data.</text>
</comment>
<sequence>MNYPFDRDNPPEEPPARTDRLLWMVAYALRAEHEPGVDGFCVARTCVKESELWPCRRRSLADGGLLAAAWPLVELPGRKRRDART</sequence>
<protein>
    <submittedName>
        <fullName evidence="1">Uncharacterized protein</fullName>
    </submittedName>
</protein>
<evidence type="ECO:0000313" key="1">
    <source>
        <dbReference type="EMBL" id="GII20795.1"/>
    </source>
</evidence>
<reference evidence="1" key="1">
    <citation type="submission" date="2021-01" db="EMBL/GenBank/DDBJ databases">
        <title>Whole genome shotgun sequence of Planosporangium mesophilum NBRC 109066.</title>
        <authorList>
            <person name="Komaki H."/>
            <person name="Tamura T."/>
        </authorList>
    </citation>
    <scope>NUCLEOTIDE SEQUENCE</scope>
    <source>
        <strain evidence="1">NBRC 109066</strain>
    </source>
</reference>
<organism evidence="1 2">
    <name type="scientific">Planosporangium mesophilum</name>
    <dbReference type="NCBI Taxonomy" id="689768"/>
    <lineage>
        <taxon>Bacteria</taxon>
        <taxon>Bacillati</taxon>
        <taxon>Actinomycetota</taxon>
        <taxon>Actinomycetes</taxon>
        <taxon>Micromonosporales</taxon>
        <taxon>Micromonosporaceae</taxon>
        <taxon>Planosporangium</taxon>
    </lineage>
</organism>
<name>A0A8J3WY07_9ACTN</name>
<dbReference type="AlphaFoldDB" id="A0A8J3WY07"/>
<dbReference type="RefSeq" id="WP_168112950.1">
    <property type="nucleotide sequence ID" value="NZ_BOON01000003.1"/>
</dbReference>
<proteinExistence type="predicted"/>